<dbReference type="GO" id="GO:0052621">
    <property type="term" value="F:diguanylate cyclase activity"/>
    <property type="evidence" value="ECO:0007669"/>
    <property type="project" value="TreeGrafter"/>
</dbReference>
<dbReference type="EMBL" id="JAQIFT010000025">
    <property type="protein sequence ID" value="MDA3731057.1"/>
    <property type="molecule type" value="Genomic_DNA"/>
</dbReference>
<dbReference type="InterPro" id="IPR043128">
    <property type="entry name" value="Rev_trsase/Diguanyl_cyclase"/>
</dbReference>
<dbReference type="Gene3D" id="3.30.70.270">
    <property type="match status" value="1"/>
</dbReference>
<evidence type="ECO:0000259" key="1">
    <source>
        <dbReference type="PROSITE" id="PS50887"/>
    </source>
</evidence>
<comment type="caution">
    <text evidence="2">The sequence shown here is derived from an EMBL/GenBank/DDBJ whole genome shotgun (WGS) entry which is preliminary data.</text>
</comment>
<evidence type="ECO:0000313" key="2">
    <source>
        <dbReference type="EMBL" id="MDA3731057.1"/>
    </source>
</evidence>
<name>A0AA42J036_9FIRM</name>
<protein>
    <submittedName>
        <fullName evidence="2">GGDEF domain-containing protein</fullName>
    </submittedName>
</protein>
<evidence type="ECO:0000313" key="3">
    <source>
        <dbReference type="Proteomes" id="UP001169242"/>
    </source>
</evidence>
<feature type="domain" description="GGDEF" evidence="1">
    <location>
        <begin position="172"/>
        <end position="299"/>
    </location>
</feature>
<dbReference type="InterPro" id="IPR050469">
    <property type="entry name" value="Diguanylate_Cyclase"/>
</dbReference>
<accession>A0AA42J036</accession>
<dbReference type="GO" id="GO:1902201">
    <property type="term" value="P:negative regulation of bacterial-type flagellum-dependent cell motility"/>
    <property type="evidence" value="ECO:0007669"/>
    <property type="project" value="TreeGrafter"/>
</dbReference>
<dbReference type="PANTHER" id="PTHR45138:SF9">
    <property type="entry name" value="DIGUANYLATE CYCLASE DGCM-RELATED"/>
    <property type="match status" value="1"/>
</dbReference>
<dbReference type="RefSeq" id="WP_271011514.1">
    <property type="nucleotide sequence ID" value="NZ_JAQIFT010000025.1"/>
</dbReference>
<dbReference type="InterPro" id="IPR029787">
    <property type="entry name" value="Nucleotide_cyclase"/>
</dbReference>
<dbReference type="GO" id="GO:0005886">
    <property type="term" value="C:plasma membrane"/>
    <property type="evidence" value="ECO:0007669"/>
    <property type="project" value="TreeGrafter"/>
</dbReference>
<dbReference type="GO" id="GO:0043709">
    <property type="term" value="P:cell adhesion involved in single-species biofilm formation"/>
    <property type="evidence" value="ECO:0007669"/>
    <property type="project" value="TreeGrafter"/>
</dbReference>
<dbReference type="SUPFAM" id="SSF55073">
    <property type="entry name" value="Nucleotide cyclase"/>
    <property type="match status" value="1"/>
</dbReference>
<dbReference type="InterPro" id="IPR000160">
    <property type="entry name" value="GGDEF_dom"/>
</dbReference>
<proteinExistence type="predicted"/>
<dbReference type="NCBIfam" id="TIGR00254">
    <property type="entry name" value="GGDEF"/>
    <property type="match status" value="1"/>
</dbReference>
<dbReference type="Pfam" id="PF00990">
    <property type="entry name" value="GGDEF"/>
    <property type="match status" value="1"/>
</dbReference>
<dbReference type="CDD" id="cd01949">
    <property type="entry name" value="GGDEF"/>
    <property type="match status" value="1"/>
</dbReference>
<dbReference type="Proteomes" id="UP001169242">
    <property type="component" value="Unassembled WGS sequence"/>
</dbReference>
<sequence length="299" mass="35069">MIEIQNINKIKEAIQYMEPFFDVVRLVDTRETKVMSFRAKTKSIEKTHQCYKMWNKEARCENCTSMNALLTGSPKEKYEFRDDEVYHVVSRPVKVVDETGKVHELILEIVNGVADHSLFEKFGMSAEGDKTIIELITDTYRKIYEDALTSVYNRRYLEEFRFLYHNNNEVSKQVAFIMVDLKAFKKINDTMGHETGDHVLIEVASLFKKNIRSQDSVIRLGGDEFVIVLVNYPKDQIVSKMKLLQNEIRKIPLESKEQSHVDIDWGYTYTENFKISKKYLDTILKQADDAMYIMKKDQL</sequence>
<dbReference type="PANTHER" id="PTHR45138">
    <property type="entry name" value="REGULATORY COMPONENTS OF SENSORY TRANSDUCTION SYSTEM"/>
    <property type="match status" value="1"/>
</dbReference>
<dbReference type="PROSITE" id="PS50887">
    <property type="entry name" value="GGDEF"/>
    <property type="match status" value="1"/>
</dbReference>
<gene>
    <name evidence="2" type="ORF">PBV87_06085</name>
</gene>
<dbReference type="SMART" id="SM00267">
    <property type="entry name" value="GGDEF"/>
    <property type="match status" value="1"/>
</dbReference>
<dbReference type="AlphaFoldDB" id="A0AA42J036"/>
<keyword evidence="3" id="KW-1185">Reference proteome</keyword>
<organism evidence="2 3">
    <name type="scientific">Holtiella tumoricola</name>
    <dbReference type="NCBI Taxonomy" id="3018743"/>
    <lineage>
        <taxon>Bacteria</taxon>
        <taxon>Bacillati</taxon>
        <taxon>Bacillota</taxon>
        <taxon>Clostridia</taxon>
        <taxon>Lachnospirales</taxon>
        <taxon>Cellulosilyticaceae</taxon>
        <taxon>Holtiella</taxon>
    </lineage>
</organism>
<reference evidence="2" key="1">
    <citation type="journal article" date="2023" name="Int. J. Syst. Evol. Microbiol.">
        <title>&lt;i&gt;Holtiella tumoricola&lt;/i&gt; gen. nov. sp. nov., isolated from a human clinical sample.</title>
        <authorList>
            <person name="Allen-Vercoe E."/>
            <person name="Daigneault M.C."/>
            <person name="Vancuren S.J."/>
            <person name="Cochrane K."/>
            <person name="O'Neal L.L."/>
            <person name="Sankaranarayanan K."/>
            <person name="Lawson P.A."/>
        </authorList>
    </citation>
    <scope>NUCLEOTIDE SEQUENCE</scope>
    <source>
        <strain evidence="2">CC70A</strain>
    </source>
</reference>